<dbReference type="SUPFAM" id="SSF101852">
    <property type="entry name" value="Bacterial fluorinating enzyme, C-terminal domain"/>
    <property type="match status" value="1"/>
</dbReference>
<evidence type="ECO:0000259" key="4">
    <source>
        <dbReference type="Pfam" id="PF20257"/>
    </source>
</evidence>
<dbReference type="OrthoDB" id="9792195at2"/>
<evidence type="ECO:0008006" key="7">
    <source>
        <dbReference type="Google" id="ProtNLM"/>
    </source>
</evidence>
<dbReference type="InterPro" id="IPR046469">
    <property type="entry name" value="SAM_HAT_N"/>
</dbReference>
<comment type="similarity">
    <text evidence="2">Belongs to the SAM hydrolase / SAM-dependent halogenase family.</text>
</comment>
<dbReference type="Proteomes" id="UP000002601">
    <property type="component" value="Chromosome"/>
</dbReference>
<keyword evidence="6" id="KW-1185">Reference proteome</keyword>
<evidence type="ECO:0000259" key="3">
    <source>
        <dbReference type="Pfam" id="PF01887"/>
    </source>
</evidence>
<evidence type="ECO:0000256" key="2">
    <source>
        <dbReference type="ARBA" id="ARBA00024035"/>
    </source>
</evidence>
<dbReference type="Gene3D" id="2.40.30.90">
    <property type="entry name" value="Bacterial fluorinating enzyme like"/>
    <property type="match status" value="1"/>
</dbReference>
<dbReference type="PANTHER" id="PTHR35092:SF1">
    <property type="entry name" value="CHLORINASE MJ1651"/>
    <property type="match status" value="1"/>
</dbReference>
<dbReference type="AlphaFoldDB" id="C6BU25"/>
<dbReference type="InterPro" id="IPR002747">
    <property type="entry name" value="SAM_OH_AdoTrfase"/>
</dbReference>
<dbReference type="RefSeq" id="WP_015853550.1">
    <property type="nucleotide sequence ID" value="NC_012881.1"/>
</dbReference>
<dbReference type="KEGG" id="dsa:Desal_3688"/>
<evidence type="ECO:0000313" key="5">
    <source>
        <dbReference type="EMBL" id="ACS81734.1"/>
    </source>
</evidence>
<protein>
    <recommendedName>
        <fullName evidence="7">SAM-dependent chlorinase/fluorinase</fullName>
    </recommendedName>
</protein>
<dbReference type="PIRSF" id="PIRSF006779">
    <property type="entry name" value="UCP006779"/>
    <property type="match status" value="1"/>
</dbReference>
<reference evidence="5 6" key="1">
    <citation type="submission" date="2009-06" db="EMBL/GenBank/DDBJ databases">
        <title>Complete sequence of Desulfovibrio salexigens DSM 2638.</title>
        <authorList>
            <consortium name="US DOE Joint Genome Institute"/>
            <person name="Lucas S."/>
            <person name="Copeland A."/>
            <person name="Lapidus A."/>
            <person name="Glavina del Rio T."/>
            <person name="Tice H."/>
            <person name="Bruce D."/>
            <person name="Goodwin L."/>
            <person name="Pitluck S."/>
            <person name="Munk A.C."/>
            <person name="Brettin T."/>
            <person name="Detter J.C."/>
            <person name="Han C."/>
            <person name="Tapia R."/>
            <person name="Larimer F."/>
            <person name="Land M."/>
            <person name="Hauser L."/>
            <person name="Kyrpides N."/>
            <person name="Anderson I."/>
            <person name="Wall J.D."/>
            <person name="Arkin A.P."/>
            <person name="Dehal P."/>
            <person name="Chivian D."/>
            <person name="Giles B."/>
            <person name="Hazen T.C."/>
        </authorList>
    </citation>
    <scope>NUCLEOTIDE SEQUENCE [LARGE SCALE GENOMIC DNA]</scope>
    <source>
        <strain evidence="6">ATCC 14822 / DSM 2638 / NCIMB 8403 / VKM B-1763</strain>
    </source>
</reference>
<evidence type="ECO:0000313" key="6">
    <source>
        <dbReference type="Proteomes" id="UP000002601"/>
    </source>
</evidence>
<evidence type="ECO:0000256" key="1">
    <source>
        <dbReference type="ARBA" id="ARBA00022691"/>
    </source>
</evidence>
<dbReference type="eggNOG" id="COG1912">
    <property type="taxonomic scope" value="Bacteria"/>
</dbReference>
<dbReference type="InterPro" id="IPR046470">
    <property type="entry name" value="SAM_HAT_C"/>
</dbReference>
<dbReference type="Pfam" id="PF01887">
    <property type="entry name" value="SAM_HAT_N"/>
    <property type="match status" value="1"/>
</dbReference>
<organism evidence="5 6">
    <name type="scientific">Maridesulfovibrio salexigens (strain ATCC 14822 / DSM 2638 / NCIMB 8403 / VKM B-1763)</name>
    <name type="common">Desulfovibrio salexigens</name>
    <dbReference type="NCBI Taxonomy" id="526222"/>
    <lineage>
        <taxon>Bacteria</taxon>
        <taxon>Pseudomonadati</taxon>
        <taxon>Thermodesulfobacteriota</taxon>
        <taxon>Desulfovibrionia</taxon>
        <taxon>Desulfovibrionales</taxon>
        <taxon>Desulfovibrionaceae</taxon>
        <taxon>Maridesulfovibrio</taxon>
    </lineage>
</organism>
<proteinExistence type="inferred from homology"/>
<dbReference type="InterPro" id="IPR023227">
    <property type="entry name" value="SAM_OH_AdoTrfase_C_sf"/>
</dbReference>
<name>C6BU25_MARSD</name>
<feature type="domain" description="S-adenosyl-l-methionine hydroxide adenosyltransferase C-terminal" evidence="4">
    <location>
        <begin position="176"/>
        <end position="261"/>
    </location>
</feature>
<keyword evidence="1" id="KW-0949">S-adenosyl-L-methionine</keyword>
<gene>
    <name evidence="5" type="ordered locus">Desal_3688</name>
</gene>
<feature type="domain" description="S-adenosyl-l-methionine hydroxide adenosyltransferase N-terminal" evidence="3">
    <location>
        <begin position="5"/>
        <end position="150"/>
    </location>
</feature>
<dbReference type="InterPro" id="IPR023228">
    <property type="entry name" value="SAM_OH_AdoTrfase_N_sf"/>
</dbReference>
<dbReference type="SUPFAM" id="SSF102522">
    <property type="entry name" value="Bacterial fluorinating enzyme, N-terminal domain"/>
    <property type="match status" value="1"/>
</dbReference>
<dbReference type="HOGENOM" id="CLU_059734_1_1_7"/>
<sequence>MSRTIALLTDFGLDDPYVGQMKGVLADLAPDSRIIDVSHGVEPFCISQGAFFLSGAMEHFPKDTVFITVIDPGVGSARRIIAAEFGGQIVLAPDNGVLELAEARFPGTMIVTDLSESASKIHSSATFHGRDIFAPLAASIATGTSLESLGPKLPLREIVRTGINKPVWIADGVNATILHKDRFGNLVLNIPDTQTLPERMCIPEEQLLSGNDDGCVKRVCCYAELETGATGLLAGSQGYYELALNRGAASEMLGLEPGDVLTLKWSAQCDRD</sequence>
<accession>C6BU25</accession>
<dbReference type="PANTHER" id="PTHR35092">
    <property type="entry name" value="CHLORINASE MJ1651"/>
    <property type="match status" value="1"/>
</dbReference>
<dbReference type="Gene3D" id="3.40.50.10790">
    <property type="entry name" value="S-adenosyl-l-methionine hydroxide adenosyltransferase, N-terminal"/>
    <property type="match status" value="1"/>
</dbReference>
<dbReference type="EMBL" id="CP001649">
    <property type="protein sequence ID" value="ACS81734.1"/>
    <property type="molecule type" value="Genomic_DNA"/>
</dbReference>
<dbReference type="STRING" id="526222.Desal_3688"/>
<dbReference type="Pfam" id="PF20257">
    <property type="entry name" value="SAM_HAT_C"/>
    <property type="match status" value="1"/>
</dbReference>